<dbReference type="EMBL" id="CACVAV010000180">
    <property type="protein sequence ID" value="CAA6811259.1"/>
    <property type="molecule type" value="Genomic_DNA"/>
</dbReference>
<dbReference type="GO" id="GO:0009360">
    <property type="term" value="C:DNA polymerase III complex"/>
    <property type="evidence" value="ECO:0007669"/>
    <property type="project" value="UniProtKB-UniRule"/>
</dbReference>
<evidence type="ECO:0000256" key="1">
    <source>
        <dbReference type="ARBA" id="ARBA00012417"/>
    </source>
</evidence>
<dbReference type="Gene3D" id="1.10.8.60">
    <property type="match status" value="1"/>
</dbReference>
<dbReference type="PANTHER" id="PTHR34388:SF1">
    <property type="entry name" value="DNA POLYMERASE III SUBUNIT DELTA"/>
    <property type="match status" value="1"/>
</dbReference>
<evidence type="ECO:0000313" key="11">
    <source>
        <dbReference type="EMBL" id="CAA6811259.1"/>
    </source>
</evidence>
<feature type="non-terminal residue" evidence="11">
    <location>
        <position position="345"/>
    </location>
</feature>
<name>A0A6S6SRU5_9GAMM</name>
<keyword evidence="3 11" id="KW-0808">Transferase</keyword>
<dbReference type="Gene3D" id="1.20.272.10">
    <property type="match status" value="1"/>
</dbReference>
<proteinExistence type="inferred from homology"/>
<dbReference type="GO" id="GO:0006261">
    <property type="term" value="P:DNA-templated DNA replication"/>
    <property type="evidence" value="ECO:0007669"/>
    <property type="project" value="TreeGrafter"/>
</dbReference>
<keyword evidence="6" id="KW-0239">DNA-directed DNA polymerase</keyword>
<evidence type="ECO:0000256" key="3">
    <source>
        <dbReference type="ARBA" id="ARBA00022679"/>
    </source>
</evidence>
<evidence type="ECO:0000256" key="7">
    <source>
        <dbReference type="ARBA" id="ARBA00034754"/>
    </source>
</evidence>
<dbReference type="SUPFAM" id="SSF52540">
    <property type="entry name" value="P-loop containing nucleoside triphosphate hydrolases"/>
    <property type="match status" value="1"/>
</dbReference>
<comment type="catalytic activity">
    <reaction evidence="8">
        <text>DNA(n) + a 2'-deoxyribonucleoside 5'-triphosphate = DNA(n+1) + diphosphate</text>
        <dbReference type="Rhea" id="RHEA:22508"/>
        <dbReference type="Rhea" id="RHEA-COMP:17339"/>
        <dbReference type="Rhea" id="RHEA-COMP:17340"/>
        <dbReference type="ChEBI" id="CHEBI:33019"/>
        <dbReference type="ChEBI" id="CHEBI:61560"/>
        <dbReference type="ChEBI" id="CHEBI:173112"/>
        <dbReference type="EC" id="2.7.7.7"/>
    </reaction>
</comment>
<protein>
    <recommendedName>
        <fullName evidence="2 9">DNA polymerase III subunit delta</fullName>
        <ecNumber evidence="1 9">2.7.7.7</ecNumber>
    </recommendedName>
</protein>
<dbReference type="PANTHER" id="PTHR34388">
    <property type="entry name" value="DNA POLYMERASE III SUBUNIT DELTA"/>
    <property type="match status" value="1"/>
</dbReference>
<dbReference type="InterPro" id="IPR005790">
    <property type="entry name" value="DNA_polIII_delta"/>
</dbReference>
<reference evidence="11" key="1">
    <citation type="submission" date="2020-01" db="EMBL/GenBank/DDBJ databases">
        <authorList>
            <person name="Meier V. D."/>
            <person name="Meier V D."/>
        </authorList>
    </citation>
    <scope>NUCLEOTIDE SEQUENCE</scope>
    <source>
        <strain evidence="11">HLG_WM_MAG_08</strain>
    </source>
</reference>
<keyword evidence="5" id="KW-0235">DNA replication</keyword>
<keyword evidence="4 11" id="KW-0548">Nucleotidyltransferase</keyword>
<evidence type="ECO:0000256" key="5">
    <source>
        <dbReference type="ARBA" id="ARBA00022705"/>
    </source>
</evidence>
<evidence type="ECO:0000256" key="8">
    <source>
        <dbReference type="ARBA" id="ARBA00049244"/>
    </source>
</evidence>
<dbReference type="AlphaFoldDB" id="A0A6S6SRU5"/>
<sequence length="345" mass="38849">MQVRAEQIKDHLKHELKPVYLVSGDEPLQVMETADAIREQATAAGFVERDILSVDQQFDWSLLLEAGESLSLFGGNKLLDIRLSSCKIGAAGSKALKHYLDRVPPDKILLIRCPRLEKSCRNAAWVKAIAQVGVQIQIWDLSPAQTQAWVARRMRSAGLKPDEQAVRYLTERVEGNLLAAVQEINKLKLLHGDGPLTVDVVASSVEDSSRFSVFDLTEAVLMQDIERLRHIVQVLHEEGTALPLLIWALADLLRQLNSAVFNVQQGQSNQSIMMRMPKNRQAMFQQAMKRMQRANWALLYRKVALLEQHSKGVGADVANHEARLWDEVFDVALRLSGQRLSPVRR</sequence>
<comment type="similarity">
    <text evidence="7">Belongs to the DNA polymerase HolA subunit family.</text>
</comment>
<dbReference type="SUPFAM" id="SSF48019">
    <property type="entry name" value="post-AAA+ oligomerization domain-like"/>
    <property type="match status" value="1"/>
</dbReference>
<evidence type="ECO:0000256" key="2">
    <source>
        <dbReference type="ARBA" id="ARBA00017703"/>
    </source>
</evidence>
<dbReference type="CDD" id="cd18138">
    <property type="entry name" value="HLD_clamp_pol_III_delta"/>
    <property type="match status" value="1"/>
</dbReference>
<dbReference type="InterPro" id="IPR027417">
    <property type="entry name" value="P-loop_NTPase"/>
</dbReference>
<feature type="domain" description="DNA polymerase III delta N-terminal" evidence="10">
    <location>
        <begin position="20"/>
        <end position="134"/>
    </location>
</feature>
<dbReference type="GO" id="GO:0003887">
    <property type="term" value="F:DNA-directed DNA polymerase activity"/>
    <property type="evidence" value="ECO:0007669"/>
    <property type="project" value="UniProtKB-UniRule"/>
</dbReference>
<dbReference type="EC" id="2.7.7.7" evidence="1 9"/>
<accession>A0A6S6SRU5</accession>
<dbReference type="Gene3D" id="3.40.50.300">
    <property type="entry name" value="P-loop containing nucleotide triphosphate hydrolases"/>
    <property type="match status" value="1"/>
</dbReference>
<evidence type="ECO:0000256" key="9">
    <source>
        <dbReference type="NCBIfam" id="TIGR01128"/>
    </source>
</evidence>
<evidence type="ECO:0000256" key="6">
    <source>
        <dbReference type="ARBA" id="ARBA00022932"/>
    </source>
</evidence>
<evidence type="ECO:0000259" key="10">
    <source>
        <dbReference type="Pfam" id="PF06144"/>
    </source>
</evidence>
<dbReference type="InterPro" id="IPR010372">
    <property type="entry name" value="DNA_pol3_delta_N"/>
</dbReference>
<dbReference type="GO" id="GO:0003677">
    <property type="term" value="F:DNA binding"/>
    <property type="evidence" value="ECO:0007669"/>
    <property type="project" value="InterPro"/>
</dbReference>
<dbReference type="NCBIfam" id="TIGR01128">
    <property type="entry name" value="holA"/>
    <property type="match status" value="1"/>
</dbReference>
<organism evidence="11">
    <name type="scientific">uncultured Thiotrichaceae bacterium</name>
    <dbReference type="NCBI Taxonomy" id="298394"/>
    <lineage>
        <taxon>Bacteria</taxon>
        <taxon>Pseudomonadati</taxon>
        <taxon>Pseudomonadota</taxon>
        <taxon>Gammaproteobacteria</taxon>
        <taxon>Thiotrichales</taxon>
        <taxon>Thiotrichaceae</taxon>
        <taxon>environmental samples</taxon>
    </lineage>
</organism>
<gene>
    <name evidence="11" type="ORF">HELGO_WM37585</name>
</gene>
<dbReference type="InterPro" id="IPR008921">
    <property type="entry name" value="DNA_pol3_clamp-load_cplx_C"/>
</dbReference>
<dbReference type="Pfam" id="PF06144">
    <property type="entry name" value="DNA_pol3_delta"/>
    <property type="match status" value="1"/>
</dbReference>
<evidence type="ECO:0000256" key="4">
    <source>
        <dbReference type="ARBA" id="ARBA00022695"/>
    </source>
</evidence>